<dbReference type="Pfam" id="PF13839">
    <property type="entry name" value="PC-Esterase"/>
    <property type="match status" value="1"/>
</dbReference>
<dbReference type="Pfam" id="PF14416">
    <property type="entry name" value="PMR5N"/>
    <property type="match status" value="1"/>
</dbReference>
<evidence type="ECO:0000256" key="7">
    <source>
        <dbReference type="SAM" id="Phobius"/>
    </source>
</evidence>
<feature type="domain" description="Trichome birefringence-like N-terminal" evidence="9">
    <location>
        <begin position="72"/>
        <end position="126"/>
    </location>
</feature>
<feature type="domain" description="Trichome birefringence-like C-terminal" evidence="8">
    <location>
        <begin position="127"/>
        <end position="414"/>
    </location>
</feature>
<protein>
    <recommendedName>
        <fullName evidence="12">Trichome birefringence-like N-terminal domain-containing protein</fullName>
    </recommendedName>
</protein>
<evidence type="ECO:0000256" key="4">
    <source>
        <dbReference type="ARBA" id="ARBA00022968"/>
    </source>
</evidence>
<sequence>MKNPKHYSELPNGKKSTILLNFKKVFLPFLTLSLIISMSFYLNDYNNNESLLNDPEGSPSNSSILRPHAANERCNIFKGDWVMDPLRQPYYTNETKCVIDDRQNCMKFGRPDNEFLKWRWKPDECELPKFDAMQFLEIVRGKTLAFLGDSVGRNQMQSLVCMLASATYEAKDVSYVPDTRFRRWFYPDHNFTIEALWSPYLVKADEADSKGFSANSLMSLYLDEADETWSSQIQHVDIVIVSAGHWFFRPYYLYEKSRLIGCVMCNDKNITQLSVYNAYKMAFWTTFETLINNTNFKGLVFLRTFSPSHFENGDWNNGGNCARTKPFSKDEKKLDGYLLEMYMTQVREFKGAKKEGEKRGLDFRMMDTSEAMILRPDGHPNHYGHWPKDKAIADCVHWCMPGPVETWNEFLLQMLKREGEGINNGKILEEKS</sequence>
<keyword evidence="11" id="KW-1185">Reference proteome</keyword>
<feature type="transmembrane region" description="Helical" evidence="7">
    <location>
        <begin position="25"/>
        <end position="42"/>
    </location>
</feature>
<evidence type="ECO:0000259" key="9">
    <source>
        <dbReference type="Pfam" id="PF14416"/>
    </source>
</evidence>
<dbReference type="InterPro" id="IPR025846">
    <property type="entry name" value="TBL_N"/>
</dbReference>
<dbReference type="PANTHER" id="PTHR32285:SF13">
    <property type="entry name" value="TRICHOME BIREFRINGENCE-LIKE N-TERMINAL DOMAIN-CONTAINING PROTEIN"/>
    <property type="match status" value="1"/>
</dbReference>
<dbReference type="Proteomes" id="UP001454036">
    <property type="component" value="Unassembled WGS sequence"/>
</dbReference>
<dbReference type="GO" id="GO:0016020">
    <property type="term" value="C:membrane"/>
    <property type="evidence" value="ECO:0007669"/>
    <property type="project" value="UniProtKB-SubCell"/>
</dbReference>
<dbReference type="EMBL" id="BAABME010005865">
    <property type="protein sequence ID" value="GAA0166819.1"/>
    <property type="molecule type" value="Genomic_DNA"/>
</dbReference>
<evidence type="ECO:0000313" key="11">
    <source>
        <dbReference type="Proteomes" id="UP001454036"/>
    </source>
</evidence>
<evidence type="ECO:0000256" key="1">
    <source>
        <dbReference type="ARBA" id="ARBA00004167"/>
    </source>
</evidence>
<dbReference type="InterPro" id="IPR029962">
    <property type="entry name" value="TBL"/>
</dbReference>
<organism evidence="10 11">
    <name type="scientific">Lithospermum erythrorhizon</name>
    <name type="common">Purple gromwell</name>
    <name type="synonym">Lithospermum officinale var. erythrorhizon</name>
    <dbReference type="NCBI Taxonomy" id="34254"/>
    <lineage>
        <taxon>Eukaryota</taxon>
        <taxon>Viridiplantae</taxon>
        <taxon>Streptophyta</taxon>
        <taxon>Embryophyta</taxon>
        <taxon>Tracheophyta</taxon>
        <taxon>Spermatophyta</taxon>
        <taxon>Magnoliopsida</taxon>
        <taxon>eudicotyledons</taxon>
        <taxon>Gunneridae</taxon>
        <taxon>Pentapetalae</taxon>
        <taxon>asterids</taxon>
        <taxon>lamiids</taxon>
        <taxon>Boraginales</taxon>
        <taxon>Boraginaceae</taxon>
        <taxon>Boraginoideae</taxon>
        <taxon>Lithospermeae</taxon>
        <taxon>Lithospermum</taxon>
    </lineage>
</organism>
<evidence type="ECO:0000256" key="2">
    <source>
        <dbReference type="ARBA" id="ARBA00007727"/>
    </source>
</evidence>
<gene>
    <name evidence="10" type="ORF">LIER_21887</name>
</gene>
<dbReference type="PANTHER" id="PTHR32285">
    <property type="entry name" value="PROTEIN TRICHOME BIREFRINGENCE-LIKE 9-RELATED"/>
    <property type="match status" value="1"/>
</dbReference>
<evidence type="ECO:0008006" key="12">
    <source>
        <dbReference type="Google" id="ProtNLM"/>
    </source>
</evidence>
<evidence type="ECO:0000256" key="6">
    <source>
        <dbReference type="ARBA" id="ARBA00023136"/>
    </source>
</evidence>
<keyword evidence="3 7" id="KW-0812">Transmembrane</keyword>
<evidence type="ECO:0000256" key="3">
    <source>
        <dbReference type="ARBA" id="ARBA00022692"/>
    </source>
</evidence>
<comment type="caution">
    <text evidence="10">The sequence shown here is derived from an EMBL/GenBank/DDBJ whole genome shotgun (WGS) entry which is preliminary data.</text>
</comment>
<dbReference type="GO" id="GO:0005794">
    <property type="term" value="C:Golgi apparatus"/>
    <property type="evidence" value="ECO:0007669"/>
    <property type="project" value="TreeGrafter"/>
</dbReference>
<evidence type="ECO:0000259" key="8">
    <source>
        <dbReference type="Pfam" id="PF13839"/>
    </source>
</evidence>
<evidence type="ECO:0000256" key="5">
    <source>
        <dbReference type="ARBA" id="ARBA00022989"/>
    </source>
</evidence>
<comment type="subcellular location">
    <subcellularLocation>
        <location evidence="1">Membrane</location>
        <topology evidence="1">Single-pass membrane protein</topology>
    </subcellularLocation>
</comment>
<dbReference type="InterPro" id="IPR026057">
    <property type="entry name" value="TBL_C"/>
</dbReference>
<comment type="similarity">
    <text evidence="2">Belongs to the PC-esterase family. TBL subfamily.</text>
</comment>
<keyword evidence="4" id="KW-0735">Signal-anchor</keyword>
<dbReference type="AlphaFoldDB" id="A0AAV3QRT9"/>
<reference evidence="10 11" key="1">
    <citation type="submission" date="2024-01" db="EMBL/GenBank/DDBJ databases">
        <title>The complete chloroplast genome sequence of Lithospermum erythrorhizon: insights into the phylogenetic relationship among Boraginaceae species and the maternal lineages of purple gromwells.</title>
        <authorList>
            <person name="Okada T."/>
            <person name="Watanabe K."/>
        </authorList>
    </citation>
    <scope>NUCLEOTIDE SEQUENCE [LARGE SCALE GENOMIC DNA]</scope>
</reference>
<accession>A0AAV3QRT9</accession>
<dbReference type="GO" id="GO:0016413">
    <property type="term" value="F:O-acetyltransferase activity"/>
    <property type="evidence" value="ECO:0007669"/>
    <property type="project" value="InterPro"/>
</dbReference>
<evidence type="ECO:0000313" key="10">
    <source>
        <dbReference type="EMBL" id="GAA0166819.1"/>
    </source>
</evidence>
<name>A0AAV3QRT9_LITER</name>
<proteinExistence type="inferred from homology"/>
<keyword evidence="6 7" id="KW-0472">Membrane</keyword>
<keyword evidence="5 7" id="KW-1133">Transmembrane helix</keyword>